<protein>
    <recommendedName>
        <fullName evidence="5">Protein kinase domain-containing protein</fullName>
    </recommendedName>
</protein>
<dbReference type="InterPro" id="IPR011009">
    <property type="entry name" value="Kinase-like_dom_sf"/>
</dbReference>
<dbReference type="PANTHER" id="PTHR24348">
    <property type="entry name" value="SERINE/THREONINE-PROTEIN KINASE UNC-51-RELATED"/>
    <property type="match status" value="1"/>
</dbReference>
<keyword evidence="1" id="KW-0808">Transferase</keyword>
<evidence type="ECO:0000256" key="1">
    <source>
        <dbReference type="ARBA" id="ARBA00022679"/>
    </source>
</evidence>
<evidence type="ECO:0000256" key="2">
    <source>
        <dbReference type="ARBA" id="ARBA00022741"/>
    </source>
</evidence>
<keyword evidence="4" id="KW-0067">ATP-binding</keyword>
<dbReference type="SMART" id="SM00220">
    <property type="entry name" value="S_TKc"/>
    <property type="match status" value="1"/>
</dbReference>
<organism evidence="6 7">
    <name type="scientific">Prorocentrum cordatum</name>
    <dbReference type="NCBI Taxonomy" id="2364126"/>
    <lineage>
        <taxon>Eukaryota</taxon>
        <taxon>Sar</taxon>
        <taxon>Alveolata</taxon>
        <taxon>Dinophyceae</taxon>
        <taxon>Prorocentrales</taxon>
        <taxon>Prorocentraceae</taxon>
        <taxon>Prorocentrum</taxon>
    </lineage>
</organism>
<evidence type="ECO:0000256" key="3">
    <source>
        <dbReference type="ARBA" id="ARBA00022777"/>
    </source>
</evidence>
<evidence type="ECO:0000256" key="4">
    <source>
        <dbReference type="ARBA" id="ARBA00022840"/>
    </source>
</evidence>
<evidence type="ECO:0000313" key="6">
    <source>
        <dbReference type="EMBL" id="CAK0891720.1"/>
    </source>
</evidence>
<dbReference type="Gene3D" id="1.10.510.10">
    <property type="entry name" value="Transferase(Phosphotransferase) domain 1"/>
    <property type="match status" value="1"/>
</dbReference>
<keyword evidence="2" id="KW-0547">Nucleotide-binding</keyword>
<dbReference type="SUPFAM" id="SSF56112">
    <property type="entry name" value="Protein kinase-like (PK-like)"/>
    <property type="match status" value="1"/>
</dbReference>
<feature type="non-terminal residue" evidence="6">
    <location>
        <position position="1"/>
    </location>
</feature>
<dbReference type="PROSITE" id="PS00108">
    <property type="entry name" value="PROTEIN_KINASE_ST"/>
    <property type="match status" value="1"/>
</dbReference>
<dbReference type="Proteomes" id="UP001189429">
    <property type="component" value="Unassembled WGS sequence"/>
</dbReference>
<keyword evidence="7" id="KW-1185">Reference proteome</keyword>
<keyword evidence="3" id="KW-0418">Kinase</keyword>
<dbReference type="PANTHER" id="PTHR24348:SF22">
    <property type="entry name" value="NON-SPECIFIC SERINE_THREONINE PROTEIN KINASE"/>
    <property type="match status" value="1"/>
</dbReference>
<dbReference type="Pfam" id="PF00069">
    <property type="entry name" value="Pkinase"/>
    <property type="match status" value="1"/>
</dbReference>
<comment type="caution">
    <text evidence="6">The sequence shown here is derived from an EMBL/GenBank/DDBJ whole genome shotgun (WGS) entry which is preliminary data.</text>
</comment>
<dbReference type="InterPro" id="IPR045269">
    <property type="entry name" value="Atg1-like"/>
</dbReference>
<evidence type="ECO:0000313" key="7">
    <source>
        <dbReference type="Proteomes" id="UP001189429"/>
    </source>
</evidence>
<reference evidence="6" key="1">
    <citation type="submission" date="2023-10" db="EMBL/GenBank/DDBJ databases">
        <authorList>
            <person name="Chen Y."/>
            <person name="Shah S."/>
            <person name="Dougan E. K."/>
            <person name="Thang M."/>
            <person name="Chan C."/>
        </authorList>
    </citation>
    <scope>NUCLEOTIDE SEQUENCE [LARGE SCALE GENOMIC DNA]</scope>
</reference>
<dbReference type="InterPro" id="IPR000719">
    <property type="entry name" value="Prot_kinase_dom"/>
</dbReference>
<gene>
    <name evidence="6" type="ORF">PCOR1329_LOCUS71578</name>
</gene>
<evidence type="ECO:0000259" key="5">
    <source>
        <dbReference type="PROSITE" id="PS50011"/>
    </source>
</evidence>
<dbReference type="InterPro" id="IPR008271">
    <property type="entry name" value="Ser/Thr_kinase_AS"/>
</dbReference>
<dbReference type="EMBL" id="CAUYUJ010019506">
    <property type="protein sequence ID" value="CAK0891720.1"/>
    <property type="molecule type" value="Genomic_DNA"/>
</dbReference>
<name>A0ABN9WXW5_9DINO</name>
<accession>A0ABN9WXW5</accession>
<proteinExistence type="predicted"/>
<sequence>AGAAPEPALGAREQFASEYELGKELGAGSFGIVMATRERSSQSMGAVKVVDLGEDQGQKRQLAMQEVEVWRAVGRHPSVAELRRVFCDSRVVLMVMERCQCTVSQKADSNPELLQSGLPHLLHQMLLGLEACHRASVVHRDVKPDNYLIGLDGSTVKLCDFNLSALLTPGQTLAQECGTAPFMSPEMLTARHGIGTDVWSYGVMAYFMLFGELPYIPEEATSKAAVAAIRSGVPAPRYLSVSHRSRGNDSVSLCRDLLQREPSQRCSARDALGHPYFSAAFDAKKGPAMTSTQSTLPPFGSAMFESVSESDCSSIFSEFGHSDDIETQGLFTRA</sequence>
<dbReference type="PROSITE" id="PS50011">
    <property type="entry name" value="PROTEIN_KINASE_DOM"/>
    <property type="match status" value="1"/>
</dbReference>
<feature type="domain" description="Protein kinase" evidence="5">
    <location>
        <begin position="19"/>
        <end position="277"/>
    </location>
</feature>